<name>A0A5R9J1A1_9PROT</name>
<dbReference type="AlphaFoldDB" id="A0A5R9J1A1"/>
<sequence length="282" mass="29802">MKLLRYGPHGQEKPGLLDAGGRIRDLSGHVDDVAGSVLEPASLQRLAALDPASLPLVDGTPRIGPCVGRVGKFICIGLNYADHAAETGAKIPGEPIIFMKATSSITGPNDPVIIPRKSEKTDWEVELGVVIGSEARYVDGADALSHVAGYCLINDVSERAFQTERGGQWTKGKSADSFGPIGPWLVTGDEVADPQALSMWLDVDGVRRQDGSTKTMIFGVGTLVSYLSQFMSLQPGDIISTGTPPGVGMGIKPTPVYLRPGQTIRLGIEGLGEQTQVTEAAR</sequence>
<accession>A0A5R9J1A1</accession>
<dbReference type="Pfam" id="PF01557">
    <property type="entry name" value="FAA_hydrolase"/>
    <property type="match status" value="1"/>
</dbReference>
<dbReference type="EMBL" id="VCDI01000006">
    <property type="protein sequence ID" value="TLU71425.1"/>
    <property type="molecule type" value="Genomic_DNA"/>
</dbReference>
<dbReference type="RefSeq" id="WP_138327063.1">
    <property type="nucleotide sequence ID" value="NZ_VCDI01000006.1"/>
</dbReference>
<proteinExistence type="inferred from homology"/>
<dbReference type="InterPro" id="IPR011234">
    <property type="entry name" value="Fumarylacetoacetase-like_C"/>
</dbReference>
<dbReference type="InterPro" id="IPR051121">
    <property type="entry name" value="FAH"/>
</dbReference>
<dbReference type="InterPro" id="IPR036663">
    <property type="entry name" value="Fumarylacetoacetase_C_sf"/>
</dbReference>
<dbReference type="Proteomes" id="UP000305654">
    <property type="component" value="Unassembled WGS sequence"/>
</dbReference>
<keyword evidence="4" id="KW-0378">Hydrolase</keyword>
<dbReference type="FunFam" id="3.90.850.10:FF:000002">
    <property type="entry name" value="2-hydroxyhepta-2,4-diene-1,7-dioate isomerase"/>
    <property type="match status" value="1"/>
</dbReference>
<dbReference type="OrthoDB" id="9780293at2"/>
<keyword evidence="5" id="KW-1185">Reference proteome</keyword>
<gene>
    <name evidence="4" type="ORF">FE263_16090</name>
</gene>
<dbReference type="GO" id="GO:0016787">
    <property type="term" value="F:hydrolase activity"/>
    <property type="evidence" value="ECO:0007669"/>
    <property type="project" value="UniProtKB-KW"/>
</dbReference>
<protein>
    <submittedName>
        <fullName evidence="4">Fumarylacetoacetate hydrolase family protein</fullName>
    </submittedName>
</protein>
<evidence type="ECO:0000256" key="2">
    <source>
        <dbReference type="ARBA" id="ARBA00022723"/>
    </source>
</evidence>
<evidence type="ECO:0000313" key="4">
    <source>
        <dbReference type="EMBL" id="TLU71425.1"/>
    </source>
</evidence>
<evidence type="ECO:0000259" key="3">
    <source>
        <dbReference type="Pfam" id="PF01557"/>
    </source>
</evidence>
<evidence type="ECO:0000256" key="1">
    <source>
        <dbReference type="ARBA" id="ARBA00010211"/>
    </source>
</evidence>
<dbReference type="GO" id="GO:0046872">
    <property type="term" value="F:metal ion binding"/>
    <property type="evidence" value="ECO:0007669"/>
    <property type="project" value="UniProtKB-KW"/>
</dbReference>
<dbReference type="PANTHER" id="PTHR42796">
    <property type="entry name" value="FUMARYLACETOACETATE HYDROLASE DOMAIN-CONTAINING PROTEIN 2A-RELATED"/>
    <property type="match status" value="1"/>
</dbReference>
<dbReference type="Gene3D" id="3.90.850.10">
    <property type="entry name" value="Fumarylacetoacetase-like, C-terminal domain"/>
    <property type="match status" value="1"/>
</dbReference>
<evidence type="ECO:0000313" key="5">
    <source>
        <dbReference type="Proteomes" id="UP000305654"/>
    </source>
</evidence>
<dbReference type="GO" id="GO:0016853">
    <property type="term" value="F:isomerase activity"/>
    <property type="evidence" value="ECO:0007669"/>
    <property type="project" value="UniProtKB-ARBA"/>
</dbReference>
<dbReference type="GO" id="GO:0019752">
    <property type="term" value="P:carboxylic acid metabolic process"/>
    <property type="evidence" value="ECO:0007669"/>
    <property type="project" value="UniProtKB-ARBA"/>
</dbReference>
<dbReference type="SUPFAM" id="SSF56529">
    <property type="entry name" value="FAH"/>
    <property type="match status" value="1"/>
</dbReference>
<dbReference type="PANTHER" id="PTHR42796:SF4">
    <property type="entry name" value="FUMARYLACETOACETATE HYDROLASE DOMAIN-CONTAINING PROTEIN 2A"/>
    <property type="match status" value="1"/>
</dbReference>
<reference evidence="4 5" key="1">
    <citation type="submission" date="2019-05" db="EMBL/GenBank/DDBJ databases">
        <authorList>
            <person name="Pankratov T."/>
            <person name="Grouzdev D."/>
        </authorList>
    </citation>
    <scope>NUCLEOTIDE SEQUENCE [LARGE SCALE GENOMIC DNA]</scope>
    <source>
        <strain evidence="4 5">KEBCLARHB70R</strain>
    </source>
</reference>
<organism evidence="4 5">
    <name type="scientific">Lichenicoccus roseus</name>
    <dbReference type="NCBI Taxonomy" id="2683649"/>
    <lineage>
        <taxon>Bacteria</taxon>
        <taxon>Pseudomonadati</taxon>
        <taxon>Pseudomonadota</taxon>
        <taxon>Alphaproteobacteria</taxon>
        <taxon>Acetobacterales</taxon>
        <taxon>Acetobacteraceae</taxon>
        <taxon>Lichenicoccus</taxon>
    </lineage>
</organism>
<comment type="similarity">
    <text evidence="1">Belongs to the FAH family.</text>
</comment>
<feature type="domain" description="Fumarylacetoacetase-like C-terminal" evidence="3">
    <location>
        <begin position="72"/>
        <end position="275"/>
    </location>
</feature>
<comment type="caution">
    <text evidence="4">The sequence shown here is derived from an EMBL/GenBank/DDBJ whole genome shotgun (WGS) entry which is preliminary data.</text>
</comment>
<keyword evidence="2" id="KW-0479">Metal-binding</keyword>